<dbReference type="EMBL" id="HBFC01022271">
    <property type="protein sequence ID" value="CAD8710680.1"/>
    <property type="molecule type" value="Transcribed_RNA"/>
</dbReference>
<keyword evidence="2" id="KW-0812">Transmembrane</keyword>
<sequence>MASLVSAPTAVHATSRLVVSARSAPPTASLAPPSTSFPRRRRQPTSQSASLSCKRSSFSSSHTLVVRASSEDGTASETAAPELAAALAAAAAPSTDGSPAGDAPKIAAVVSEIKDYLKLLYVKREMNFNEVRLTLAIEDPRLADRRERYGIEDESGVSADEKCAALETIDAGEMPEDLLACEKLLEDFRAWPGLEEDVAAAARKASGPSRYAAIANQAAGIRGGAEGQRRAEEQQALEEEEDKPEMDGNPFGFLVLYGVSAVPIFITIAALSIMFVNSLQ</sequence>
<dbReference type="AlphaFoldDB" id="A0A7S0SLR8"/>
<organism evidence="3">
    <name type="scientific">Mantoniella antarctica</name>
    <dbReference type="NCBI Taxonomy" id="81844"/>
    <lineage>
        <taxon>Eukaryota</taxon>
        <taxon>Viridiplantae</taxon>
        <taxon>Chlorophyta</taxon>
        <taxon>Mamiellophyceae</taxon>
        <taxon>Mamiellales</taxon>
        <taxon>Mamiellaceae</taxon>
        <taxon>Mantoniella</taxon>
    </lineage>
</organism>
<evidence type="ECO:0000313" key="3">
    <source>
        <dbReference type="EMBL" id="CAD8710680.1"/>
    </source>
</evidence>
<accession>A0A7S0SLR8</accession>
<feature type="compositionally biased region" description="Acidic residues" evidence="1">
    <location>
        <begin position="235"/>
        <end position="244"/>
    </location>
</feature>
<evidence type="ECO:0000256" key="2">
    <source>
        <dbReference type="SAM" id="Phobius"/>
    </source>
</evidence>
<reference evidence="3" key="1">
    <citation type="submission" date="2021-01" db="EMBL/GenBank/DDBJ databases">
        <authorList>
            <person name="Corre E."/>
            <person name="Pelletier E."/>
            <person name="Niang G."/>
            <person name="Scheremetjew M."/>
            <person name="Finn R."/>
            <person name="Kale V."/>
            <person name="Holt S."/>
            <person name="Cochrane G."/>
            <person name="Meng A."/>
            <person name="Brown T."/>
            <person name="Cohen L."/>
        </authorList>
    </citation>
    <scope>NUCLEOTIDE SEQUENCE</scope>
    <source>
        <strain evidence="3">SL-175</strain>
    </source>
</reference>
<name>A0A7S0SLR8_9CHLO</name>
<feature type="region of interest" description="Disordered" evidence="1">
    <location>
        <begin position="223"/>
        <end position="245"/>
    </location>
</feature>
<evidence type="ECO:0000256" key="1">
    <source>
        <dbReference type="SAM" id="MobiDB-lite"/>
    </source>
</evidence>
<keyword evidence="2" id="KW-1133">Transmembrane helix</keyword>
<protein>
    <submittedName>
        <fullName evidence="3">Uncharacterized protein</fullName>
    </submittedName>
</protein>
<feature type="compositionally biased region" description="Low complexity" evidence="1">
    <location>
        <begin position="21"/>
        <end position="37"/>
    </location>
</feature>
<keyword evidence="2" id="KW-0472">Membrane</keyword>
<feature type="transmembrane region" description="Helical" evidence="2">
    <location>
        <begin position="251"/>
        <end position="276"/>
    </location>
</feature>
<gene>
    <name evidence="3" type="ORF">MANT1106_LOCUS13366</name>
</gene>
<feature type="region of interest" description="Disordered" evidence="1">
    <location>
        <begin position="21"/>
        <end position="54"/>
    </location>
</feature>
<proteinExistence type="predicted"/>